<dbReference type="PANTHER" id="PTHR42921:SF4">
    <property type="entry name" value="ACETOACETYL-COA SYNTHASE (AFU_ORTHOLOGUE AFUA_8G04770)"/>
    <property type="match status" value="1"/>
</dbReference>
<protein>
    <recommendedName>
        <fullName evidence="1">AMP-dependent synthetase/ligase domain-containing protein</fullName>
    </recommendedName>
</protein>
<gene>
    <name evidence="2" type="ORF">LTR16_012308</name>
</gene>
<dbReference type="InterPro" id="IPR000873">
    <property type="entry name" value="AMP-dep_synth/lig_dom"/>
</dbReference>
<dbReference type="InterPro" id="IPR020845">
    <property type="entry name" value="AMP-binding_CS"/>
</dbReference>
<comment type="caution">
    <text evidence="2">The sequence shown here is derived from an EMBL/GenBank/DDBJ whole genome shotgun (WGS) entry which is preliminary data.</text>
</comment>
<proteinExistence type="predicted"/>
<dbReference type="InterPro" id="IPR042099">
    <property type="entry name" value="ANL_N_sf"/>
</dbReference>
<sequence length="109" mass="11851">MSEIVKGMQGIEEFQGVVSMPRFEKPEDVAGVPRAQTKAQFLEKARGNEGLVFERVEFKDPFLVVYSSGTTGTPKCIVHSTGGVLLSAAKEGHLHRDLGPDTVALQYTT</sequence>
<dbReference type="PANTHER" id="PTHR42921">
    <property type="entry name" value="ACETOACETYL-COA SYNTHETASE"/>
    <property type="match status" value="1"/>
</dbReference>
<dbReference type="Gene3D" id="3.40.50.12780">
    <property type="entry name" value="N-terminal domain of ligase-like"/>
    <property type="match status" value="1"/>
</dbReference>
<evidence type="ECO:0000259" key="1">
    <source>
        <dbReference type="Pfam" id="PF00501"/>
    </source>
</evidence>
<dbReference type="EMBL" id="JAVRRA010020718">
    <property type="protein sequence ID" value="KAK5161528.1"/>
    <property type="molecule type" value="Genomic_DNA"/>
</dbReference>
<reference evidence="2 3" key="1">
    <citation type="submission" date="2023-08" db="EMBL/GenBank/DDBJ databases">
        <title>Black Yeasts Isolated from many extreme environments.</title>
        <authorList>
            <person name="Coleine C."/>
            <person name="Stajich J.E."/>
            <person name="Selbmann L."/>
        </authorList>
    </citation>
    <scope>NUCLEOTIDE SEQUENCE [LARGE SCALE GENOMIC DNA]</scope>
    <source>
        <strain evidence="2 3">CCFEE 536</strain>
    </source>
</reference>
<feature type="domain" description="AMP-dependent synthetase/ligase" evidence="1">
    <location>
        <begin position="50"/>
        <end position="107"/>
    </location>
</feature>
<evidence type="ECO:0000313" key="3">
    <source>
        <dbReference type="Proteomes" id="UP001357485"/>
    </source>
</evidence>
<dbReference type="Proteomes" id="UP001357485">
    <property type="component" value="Unassembled WGS sequence"/>
</dbReference>
<evidence type="ECO:0000313" key="2">
    <source>
        <dbReference type="EMBL" id="KAK5161528.1"/>
    </source>
</evidence>
<keyword evidence="3" id="KW-1185">Reference proteome</keyword>
<organism evidence="2 3">
    <name type="scientific">Cryomyces antarcticus</name>
    <dbReference type="NCBI Taxonomy" id="329879"/>
    <lineage>
        <taxon>Eukaryota</taxon>
        <taxon>Fungi</taxon>
        <taxon>Dikarya</taxon>
        <taxon>Ascomycota</taxon>
        <taxon>Pezizomycotina</taxon>
        <taxon>Dothideomycetes</taxon>
        <taxon>Dothideomycetes incertae sedis</taxon>
        <taxon>Cryomyces</taxon>
    </lineage>
</organism>
<feature type="non-terminal residue" evidence="2">
    <location>
        <position position="109"/>
    </location>
</feature>
<dbReference type="Pfam" id="PF00501">
    <property type="entry name" value="AMP-binding"/>
    <property type="match status" value="1"/>
</dbReference>
<name>A0ABR0LJI3_9PEZI</name>
<dbReference type="PROSITE" id="PS00455">
    <property type="entry name" value="AMP_BINDING"/>
    <property type="match status" value="1"/>
</dbReference>
<accession>A0ABR0LJI3</accession>
<dbReference type="SUPFAM" id="SSF56801">
    <property type="entry name" value="Acetyl-CoA synthetase-like"/>
    <property type="match status" value="1"/>
</dbReference>